<comment type="caution">
    <text evidence="1">The sequence shown here is derived from an EMBL/GenBank/DDBJ whole genome shotgun (WGS) entry which is preliminary data.</text>
</comment>
<sequence>MITLLSKVIAEKLFVSELTIKSHLRKISAKLGARNRTQAVAIGRATGLIP</sequence>
<gene>
    <name evidence="1" type="ORF">AB4Y32_36725</name>
</gene>
<accession>A0ACC6UCE8</accession>
<proteinExistence type="predicted"/>
<evidence type="ECO:0000313" key="2">
    <source>
        <dbReference type="Proteomes" id="UP001558850"/>
    </source>
</evidence>
<dbReference type="EMBL" id="JBFRCH010000046">
    <property type="protein sequence ID" value="MEX3937222.1"/>
    <property type="molecule type" value="Genomic_DNA"/>
</dbReference>
<reference evidence="1" key="1">
    <citation type="submission" date="2024-07" db="EMBL/GenBank/DDBJ databases">
        <title>A survey of Mimosa microsymbionts across Brazilian biomes reveals a high diversity of Paraburkholderia nodulating endemic species, but also that Cupriavidus is common as a symbiont of widespread species.</title>
        <authorList>
            <person name="Rouws L."/>
            <person name="Barauna A."/>
            <person name="Beukes C."/>
            <person name="Rouws J.R.C."/>
            <person name="De Faria S.M."/>
            <person name="Gross E."/>
            <person name="Bueno Dos Reis Junior F."/>
            <person name="Simon M.F."/>
            <person name="Maluk M."/>
            <person name="Odee D.W."/>
            <person name="Kenicer G."/>
            <person name="Young J.P.W."/>
            <person name="Reis V.M."/>
            <person name="Zilli J."/>
            <person name="James E.K."/>
        </authorList>
    </citation>
    <scope>NUCLEOTIDE SEQUENCE</scope>
    <source>
        <strain evidence="1">EG181B</strain>
    </source>
</reference>
<name>A0ACC6UCE8_9BURK</name>
<dbReference type="Proteomes" id="UP001558850">
    <property type="component" value="Unassembled WGS sequence"/>
</dbReference>
<protein>
    <submittedName>
        <fullName evidence="1">Helix-turn-helix transcriptional regulator</fullName>
    </submittedName>
</protein>
<organism evidence="1 2">
    <name type="scientific">Paraburkholderia phymatum</name>
    <dbReference type="NCBI Taxonomy" id="148447"/>
    <lineage>
        <taxon>Bacteria</taxon>
        <taxon>Pseudomonadati</taxon>
        <taxon>Pseudomonadota</taxon>
        <taxon>Betaproteobacteria</taxon>
        <taxon>Burkholderiales</taxon>
        <taxon>Burkholderiaceae</taxon>
        <taxon>Paraburkholderia</taxon>
    </lineage>
</organism>
<keyword evidence="2" id="KW-1185">Reference proteome</keyword>
<evidence type="ECO:0000313" key="1">
    <source>
        <dbReference type="EMBL" id="MEX3937222.1"/>
    </source>
</evidence>